<dbReference type="Pfam" id="PF10439">
    <property type="entry name" value="Bacteriocin_IIc"/>
    <property type="match status" value="1"/>
</dbReference>
<dbReference type="Proteomes" id="UP000004322">
    <property type="component" value="Unassembled WGS sequence"/>
</dbReference>
<gene>
    <name evidence="1" type="ORF">STRCR_1620</name>
</gene>
<reference evidence="1" key="1">
    <citation type="submission" date="2011-07" db="EMBL/GenBank/DDBJ databases">
        <authorList>
            <person name="Stanhope M.J."/>
            <person name="Durkin A.S."/>
            <person name="Hostetler J."/>
            <person name="Kim M."/>
            <person name="Radune D."/>
            <person name="Singh I."/>
            <person name="Town C.D."/>
        </authorList>
    </citation>
    <scope>NUCLEOTIDE SEQUENCE [LARGE SCALE GENOMIC DNA]</scope>
    <source>
        <strain evidence="1">HS-6</strain>
    </source>
</reference>
<evidence type="ECO:0000313" key="2">
    <source>
        <dbReference type="Proteomes" id="UP000004322"/>
    </source>
</evidence>
<protein>
    <submittedName>
        <fullName evidence="1">Bacteriocin BlpU family protein</fullName>
    </submittedName>
</protein>
<organism evidence="1 2">
    <name type="scientific">Streptococcus criceti HS-6</name>
    <dbReference type="NCBI Taxonomy" id="873449"/>
    <lineage>
        <taxon>Bacteria</taxon>
        <taxon>Bacillati</taxon>
        <taxon>Bacillota</taxon>
        <taxon>Bacilli</taxon>
        <taxon>Lactobacillales</taxon>
        <taxon>Streptococcaceae</taxon>
        <taxon>Streptococcus</taxon>
    </lineage>
</organism>
<dbReference type="GO" id="GO:0042742">
    <property type="term" value="P:defense response to bacterium"/>
    <property type="evidence" value="ECO:0007669"/>
    <property type="project" value="InterPro"/>
</dbReference>
<comment type="caution">
    <text evidence="1">The sequence shown here is derived from an EMBL/GenBank/DDBJ whole genome shotgun (WGS) entry which is preliminary data.</text>
</comment>
<name>G5JPG8_STRCG</name>
<dbReference type="RefSeq" id="WP_004225939.1">
    <property type="nucleotide sequence ID" value="NZ_AEUV02000002.1"/>
</dbReference>
<dbReference type="OrthoDB" id="2239467at2"/>
<accession>G5JPG8</accession>
<evidence type="ECO:0000313" key="1">
    <source>
        <dbReference type="EMBL" id="EHI73674.1"/>
    </source>
</evidence>
<proteinExistence type="predicted"/>
<keyword evidence="2" id="KW-1185">Reference proteome</keyword>
<sequence>MTTKTLEQFDVMDEQALAAVEGGGYWDDYPLVGAAAGVLFGTGGYLLQNYADTDVAPGVNFW</sequence>
<dbReference type="EMBL" id="AEUV02000002">
    <property type="protein sequence ID" value="EHI73674.1"/>
    <property type="molecule type" value="Genomic_DNA"/>
</dbReference>
<dbReference type="InterPro" id="IPR019493">
    <property type="entry name" value="Bacteriocin_IIb_lactacin-rel"/>
</dbReference>
<dbReference type="AlphaFoldDB" id="G5JPG8"/>